<comment type="caution">
    <text evidence="2">The sequence shown here is derived from an EMBL/GenBank/DDBJ whole genome shotgun (WGS) entry which is preliminary data.</text>
</comment>
<feature type="domain" description="Lipid/polyisoprenoid-binding YceI-like" evidence="1">
    <location>
        <begin position="6"/>
        <end position="169"/>
    </location>
</feature>
<evidence type="ECO:0000313" key="3">
    <source>
        <dbReference type="Proteomes" id="UP001165489"/>
    </source>
</evidence>
<keyword evidence="3" id="KW-1185">Reference proteome</keyword>
<reference evidence="2" key="1">
    <citation type="submission" date="2022-03" db="EMBL/GenBank/DDBJ databases">
        <title>De novo assembled genomes of Belliella spp. (Cyclobacteriaceae) strains.</title>
        <authorList>
            <person name="Szabo A."/>
            <person name="Korponai K."/>
            <person name="Felfoldi T."/>
        </authorList>
    </citation>
    <scope>NUCLEOTIDE SEQUENCE</scope>
    <source>
        <strain evidence="2">DSM 111904</strain>
    </source>
</reference>
<dbReference type="Proteomes" id="UP001165489">
    <property type="component" value="Unassembled WGS sequence"/>
</dbReference>
<evidence type="ECO:0000259" key="1">
    <source>
        <dbReference type="SMART" id="SM00867"/>
    </source>
</evidence>
<name>A0ABS9UVS4_9BACT</name>
<dbReference type="PANTHER" id="PTHR34406">
    <property type="entry name" value="PROTEIN YCEI"/>
    <property type="match status" value="1"/>
</dbReference>
<dbReference type="InterPro" id="IPR007372">
    <property type="entry name" value="Lipid/polyisoprenoid-bd_YceI"/>
</dbReference>
<dbReference type="Gene3D" id="2.40.128.110">
    <property type="entry name" value="Lipid/polyisoprenoid-binding, YceI-like"/>
    <property type="match status" value="1"/>
</dbReference>
<dbReference type="InterPro" id="IPR036761">
    <property type="entry name" value="TTHA0802/YceI-like_sf"/>
</dbReference>
<gene>
    <name evidence="2" type="ORF">MM239_02580</name>
</gene>
<dbReference type="SMART" id="SM00867">
    <property type="entry name" value="YceI"/>
    <property type="match status" value="1"/>
</dbReference>
<evidence type="ECO:0000313" key="2">
    <source>
        <dbReference type="EMBL" id="MCH7408267.1"/>
    </source>
</evidence>
<protein>
    <submittedName>
        <fullName evidence="2">YceI family protein</fullName>
    </submittedName>
</protein>
<dbReference type="PANTHER" id="PTHR34406:SF1">
    <property type="entry name" value="PROTEIN YCEI"/>
    <property type="match status" value="1"/>
</dbReference>
<dbReference type="SUPFAM" id="SSF101874">
    <property type="entry name" value="YceI-like"/>
    <property type="match status" value="1"/>
</dbReference>
<dbReference type="RefSeq" id="WP_241346345.1">
    <property type="nucleotide sequence ID" value="NZ_JAKZGP010000003.1"/>
</dbReference>
<dbReference type="EMBL" id="JAKZGP010000003">
    <property type="protein sequence ID" value="MCH7408267.1"/>
    <property type="molecule type" value="Genomic_DNA"/>
</dbReference>
<organism evidence="2 3">
    <name type="scientific">Belliella filtrata</name>
    <dbReference type="NCBI Taxonomy" id="2923435"/>
    <lineage>
        <taxon>Bacteria</taxon>
        <taxon>Pseudomonadati</taxon>
        <taxon>Bacteroidota</taxon>
        <taxon>Cytophagia</taxon>
        <taxon>Cytophagales</taxon>
        <taxon>Cyclobacteriaceae</taxon>
        <taxon>Belliella</taxon>
    </lineage>
</organism>
<dbReference type="Pfam" id="PF04264">
    <property type="entry name" value="YceI"/>
    <property type="match status" value="1"/>
</dbReference>
<proteinExistence type="predicted"/>
<sequence length="171" mass="18706">MSNLTKWSIDPTHSEVSFKVKHLVISTVTGYFRKFEGSAESTSDDFEGAKVNFTADIDSIDTNQSDRDGHLKSDDFFNAEAYPKLSFEGVVSGGKLKGDLSIREVTKAIELDVDFGGVAEDPYGNTKAGFEIEGKISRKDFNLKWNAVTEAGSVVVSDSVKLILSVQLVKQ</sequence>
<accession>A0ABS9UVS4</accession>